<evidence type="ECO:0000256" key="3">
    <source>
        <dbReference type="ARBA" id="ARBA00023015"/>
    </source>
</evidence>
<dbReference type="InterPro" id="IPR003593">
    <property type="entry name" value="AAA+_ATPase"/>
</dbReference>
<dbReference type="eggNOG" id="COG3829">
    <property type="taxonomic scope" value="Bacteria"/>
</dbReference>
<keyword evidence="2" id="KW-0067">ATP-binding</keyword>
<proteinExistence type="predicted"/>
<dbReference type="OrthoDB" id="9803970at2"/>
<sequence length="568" mass="64598">MTYSGVITSAINSLKNLLPCQVTLWYQRKIIYTSLPNPLSQLNDWPIIEEAKRQNSAIMINSPRQHHLCAQCPVIDMCSLALELFFPFAENSLTSGSGLCLQFPLESLTSMQVMGLNQWLRHLKSYARYFEFLIKEGVYKQKELLHTQQLNYLLSLVPEGIVLLDEQKKISTLNERAEQLNLAHHYHHKRDLKDIHTQGHQFNSALSPIQIKVKNFYQDKKFIGAICHTQNFDTISPLPQRTQRSPVFPGIIGKGPALQKILEIIKQVAKSESTVLLRGESGTGKELFAHSIHELSSRNSGPFVAINCAAIPEALLESELFGYEEGSFTGARKGGKPGKVELANNGTLFLDEIGDMPLTLQAKLLRVIQEKNIEPVGCSYPLPINVRLIAATHRNLEEMIGTGTFREDLFFRLNVIPIFIPPLRQRPEDTELLLHYYLRKYCILLKKPFKILSYAALQQLVKYHWPGNIRELENLVEYLVNIHNQDIISPEDLPITIQQPIKEENQPIGIQPVEPQTRKSSGQRSQAELIQMLNRFGWHTDGKKKAAAALGVSLATLYRRIKKYKLKE</sequence>
<evidence type="ECO:0000259" key="6">
    <source>
        <dbReference type="PROSITE" id="PS50045"/>
    </source>
</evidence>
<dbReference type="Proteomes" id="UP000001556">
    <property type="component" value="Chromosome"/>
</dbReference>
<dbReference type="InterPro" id="IPR058031">
    <property type="entry name" value="AAA_lid_NorR"/>
</dbReference>
<organism evidence="7 8">
    <name type="scientific">Desulforamulus reducens (strain ATCC BAA-1160 / DSM 100696 / MI-1)</name>
    <name type="common">Desulfotomaculum reducens</name>
    <dbReference type="NCBI Taxonomy" id="349161"/>
    <lineage>
        <taxon>Bacteria</taxon>
        <taxon>Bacillati</taxon>
        <taxon>Bacillota</taxon>
        <taxon>Clostridia</taxon>
        <taxon>Eubacteriales</taxon>
        <taxon>Peptococcaceae</taxon>
        <taxon>Desulforamulus</taxon>
    </lineage>
</organism>
<dbReference type="Gene3D" id="1.10.10.60">
    <property type="entry name" value="Homeodomain-like"/>
    <property type="match status" value="1"/>
</dbReference>
<dbReference type="InterPro" id="IPR002197">
    <property type="entry name" value="HTH_Fis"/>
</dbReference>
<dbReference type="KEGG" id="drm:Dred_1544"/>
<dbReference type="RefSeq" id="WP_011877888.1">
    <property type="nucleotide sequence ID" value="NC_009253.1"/>
</dbReference>
<keyword evidence="3" id="KW-0805">Transcription regulation</keyword>
<feature type="domain" description="Sigma-54 factor interaction" evidence="6">
    <location>
        <begin position="251"/>
        <end position="481"/>
    </location>
</feature>
<dbReference type="Pfam" id="PF00158">
    <property type="entry name" value="Sigma54_activat"/>
    <property type="match status" value="1"/>
</dbReference>
<dbReference type="HOGENOM" id="CLU_000445_8_1_9"/>
<dbReference type="InterPro" id="IPR025944">
    <property type="entry name" value="Sigma_54_int_dom_CS"/>
</dbReference>
<evidence type="ECO:0000256" key="2">
    <source>
        <dbReference type="ARBA" id="ARBA00022840"/>
    </source>
</evidence>
<accession>A4J4R9</accession>
<dbReference type="STRING" id="349161.Dred_1544"/>
<dbReference type="PANTHER" id="PTHR32071:SF57">
    <property type="entry name" value="C4-DICARBOXYLATE TRANSPORT TRANSCRIPTIONAL REGULATORY PROTEIN DCTD"/>
    <property type="match status" value="1"/>
</dbReference>
<dbReference type="InterPro" id="IPR027417">
    <property type="entry name" value="P-loop_NTPase"/>
</dbReference>
<reference evidence="7 8" key="1">
    <citation type="submission" date="2007-03" db="EMBL/GenBank/DDBJ databases">
        <title>Complete sequence of Desulfotomaculum reducens MI-1.</title>
        <authorList>
            <consortium name="US DOE Joint Genome Institute"/>
            <person name="Copeland A."/>
            <person name="Lucas S."/>
            <person name="Lapidus A."/>
            <person name="Barry K."/>
            <person name="Detter J.C."/>
            <person name="Glavina del Rio T."/>
            <person name="Hammon N."/>
            <person name="Israni S."/>
            <person name="Dalin E."/>
            <person name="Tice H."/>
            <person name="Pitluck S."/>
            <person name="Sims D."/>
            <person name="Brettin T."/>
            <person name="Bruce D."/>
            <person name="Han C."/>
            <person name="Tapia R."/>
            <person name="Schmutz J."/>
            <person name="Larimer F."/>
            <person name="Land M."/>
            <person name="Hauser L."/>
            <person name="Kyrpides N."/>
            <person name="Kim E."/>
            <person name="Tebo B.M."/>
            <person name="Richardson P."/>
        </authorList>
    </citation>
    <scope>NUCLEOTIDE SEQUENCE [LARGE SCALE GENOMIC DNA]</scope>
    <source>
        <strain evidence="7 8">MI-1</strain>
    </source>
</reference>
<keyword evidence="5" id="KW-0804">Transcription</keyword>
<keyword evidence="8" id="KW-1185">Reference proteome</keyword>
<evidence type="ECO:0000313" key="7">
    <source>
        <dbReference type="EMBL" id="ABO50072.1"/>
    </source>
</evidence>
<dbReference type="FunFam" id="3.40.50.300:FF:000006">
    <property type="entry name" value="DNA-binding transcriptional regulator NtrC"/>
    <property type="match status" value="1"/>
</dbReference>
<dbReference type="AlphaFoldDB" id="A4J4R9"/>
<dbReference type="InterPro" id="IPR025943">
    <property type="entry name" value="Sigma_54_int_dom_ATP-bd_2"/>
</dbReference>
<dbReference type="Pfam" id="PF02954">
    <property type="entry name" value="HTH_8"/>
    <property type="match status" value="1"/>
</dbReference>
<evidence type="ECO:0000256" key="5">
    <source>
        <dbReference type="ARBA" id="ARBA00023163"/>
    </source>
</evidence>
<dbReference type="SUPFAM" id="SSF52540">
    <property type="entry name" value="P-loop containing nucleoside triphosphate hydrolases"/>
    <property type="match status" value="1"/>
</dbReference>
<dbReference type="SMART" id="SM00382">
    <property type="entry name" value="AAA"/>
    <property type="match status" value="1"/>
</dbReference>
<dbReference type="InterPro" id="IPR009057">
    <property type="entry name" value="Homeodomain-like_sf"/>
</dbReference>
<dbReference type="PROSITE" id="PS00688">
    <property type="entry name" value="SIGMA54_INTERACT_3"/>
    <property type="match status" value="1"/>
</dbReference>
<dbReference type="EMBL" id="CP000612">
    <property type="protein sequence ID" value="ABO50072.1"/>
    <property type="molecule type" value="Genomic_DNA"/>
</dbReference>
<dbReference type="SUPFAM" id="SSF46689">
    <property type="entry name" value="Homeodomain-like"/>
    <property type="match status" value="1"/>
</dbReference>
<dbReference type="PROSITE" id="PS00675">
    <property type="entry name" value="SIGMA54_INTERACT_1"/>
    <property type="match status" value="1"/>
</dbReference>
<gene>
    <name evidence="7" type="ordered locus">Dred_1544</name>
</gene>
<dbReference type="InterPro" id="IPR002078">
    <property type="entry name" value="Sigma_54_int"/>
</dbReference>
<name>A4J4R9_DESRM</name>
<evidence type="ECO:0000256" key="1">
    <source>
        <dbReference type="ARBA" id="ARBA00022741"/>
    </source>
</evidence>
<dbReference type="Pfam" id="PF25601">
    <property type="entry name" value="AAA_lid_14"/>
    <property type="match status" value="1"/>
</dbReference>
<dbReference type="PROSITE" id="PS50045">
    <property type="entry name" value="SIGMA54_INTERACT_4"/>
    <property type="match status" value="1"/>
</dbReference>
<dbReference type="PROSITE" id="PS00676">
    <property type="entry name" value="SIGMA54_INTERACT_2"/>
    <property type="match status" value="1"/>
</dbReference>
<keyword evidence="1" id="KW-0547">Nucleotide-binding</keyword>
<dbReference type="Gene3D" id="1.10.8.60">
    <property type="match status" value="1"/>
</dbReference>
<keyword evidence="4" id="KW-0238">DNA-binding</keyword>
<protein>
    <submittedName>
        <fullName evidence="7">Sigma54 specific transcriptional regulator, Fis family</fullName>
    </submittedName>
</protein>
<dbReference type="InterPro" id="IPR025662">
    <property type="entry name" value="Sigma_54_int_dom_ATP-bd_1"/>
</dbReference>
<dbReference type="GO" id="GO:0043565">
    <property type="term" value="F:sequence-specific DNA binding"/>
    <property type="evidence" value="ECO:0007669"/>
    <property type="project" value="InterPro"/>
</dbReference>
<evidence type="ECO:0000256" key="4">
    <source>
        <dbReference type="ARBA" id="ARBA00023125"/>
    </source>
</evidence>
<dbReference type="GO" id="GO:0005524">
    <property type="term" value="F:ATP binding"/>
    <property type="evidence" value="ECO:0007669"/>
    <property type="project" value="UniProtKB-KW"/>
</dbReference>
<dbReference type="Gene3D" id="3.40.50.300">
    <property type="entry name" value="P-loop containing nucleotide triphosphate hydrolases"/>
    <property type="match status" value="1"/>
</dbReference>
<dbReference type="PANTHER" id="PTHR32071">
    <property type="entry name" value="TRANSCRIPTIONAL REGULATORY PROTEIN"/>
    <property type="match status" value="1"/>
</dbReference>
<dbReference type="GO" id="GO:0006355">
    <property type="term" value="P:regulation of DNA-templated transcription"/>
    <property type="evidence" value="ECO:0007669"/>
    <property type="project" value="InterPro"/>
</dbReference>
<evidence type="ECO:0000313" key="8">
    <source>
        <dbReference type="Proteomes" id="UP000001556"/>
    </source>
</evidence>
<dbReference type="CDD" id="cd00009">
    <property type="entry name" value="AAA"/>
    <property type="match status" value="1"/>
</dbReference>